<dbReference type="GO" id="GO:0006164">
    <property type="term" value="P:purine nucleotide biosynthetic process"/>
    <property type="evidence" value="ECO:0007669"/>
    <property type="project" value="UniProtKB-KW"/>
</dbReference>
<proteinExistence type="predicted"/>
<keyword evidence="6" id="KW-0560">Oxidoreductase</keyword>
<organism evidence="11 12">
    <name type="scientific">Candidatus Wolfebacteria bacterium CG1_02_39_135</name>
    <dbReference type="NCBI Taxonomy" id="1805425"/>
    <lineage>
        <taxon>Bacteria</taxon>
        <taxon>Candidatus Wolfeibacteriota</taxon>
    </lineage>
</organism>
<evidence type="ECO:0000256" key="6">
    <source>
        <dbReference type="ARBA" id="ARBA00023002"/>
    </source>
</evidence>
<feature type="domain" description="Tetrahydrofolate dehydrogenase/cyclohydrolase NAD(P)-binding" evidence="10">
    <location>
        <begin position="137"/>
        <end position="269"/>
    </location>
</feature>
<evidence type="ECO:0008006" key="13">
    <source>
        <dbReference type="Google" id="ProtNLM"/>
    </source>
</evidence>
<protein>
    <recommendedName>
        <fullName evidence="13">Methenyltetrahydrofolate cyclohydrolase</fullName>
    </recommendedName>
</protein>
<dbReference type="SUPFAM" id="SSF53223">
    <property type="entry name" value="Aminoacid dehydrogenase-like, N-terminal domain"/>
    <property type="match status" value="1"/>
</dbReference>
<evidence type="ECO:0000256" key="2">
    <source>
        <dbReference type="ARBA" id="ARBA00022563"/>
    </source>
</evidence>
<keyword evidence="7" id="KW-0028">Amino-acid biosynthesis</keyword>
<dbReference type="GO" id="GO:0035999">
    <property type="term" value="P:tetrahydrofolate interconversion"/>
    <property type="evidence" value="ECO:0007669"/>
    <property type="project" value="TreeGrafter"/>
</dbReference>
<keyword evidence="3" id="KW-0658">Purine biosynthesis</keyword>
<dbReference type="GO" id="GO:0005829">
    <property type="term" value="C:cytosol"/>
    <property type="evidence" value="ECO:0007669"/>
    <property type="project" value="TreeGrafter"/>
</dbReference>
<comment type="pathway">
    <text evidence="1">One-carbon metabolism; tetrahydrofolate interconversion.</text>
</comment>
<dbReference type="Gene3D" id="3.40.50.10860">
    <property type="entry name" value="Leucine Dehydrogenase, chain A, domain 1"/>
    <property type="match status" value="1"/>
</dbReference>
<dbReference type="GO" id="GO:0009086">
    <property type="term" value="P:methionine biosynthetic process"/>
    <property type="evidence" value="ECO:0007669"/>
    <property type="project" value="UniProtKB-KW"/>
</dbReference>
<dbReference type="PANTHER" id="PTHR48099">
    <property type="entry name" value="C-1-TETRAHYDROFOLATE SYNTHASE, CYTOPLASMIC-RELATED"/>
    <property type="match status" value="1"/>
</dbReference>
<comment type="caution">
    <text evidence="11">The sequence shown here is derived from an EMBL/GenBank/DDBJ whole genome shotgun (WGS) entry which is preliminary data.</text>
</comment>
<dbReference type="GO" id="GO:0004477">
    <property type="term" value="F:methenyltetrahydrofolate cyclohydrolase activity"/>
    <property type="evidence" value="ECO:0007669"/>
    <property type="project" value="TreeGrafter"/>
</dbReference>
<evidence type="ECO:0000259" key="10">
    <source>
        <dbReference type="Pfam" id="PF02882"/>
    </source>
</evidence>
<keyword evidence="5" id="KW-0521">NADP</keyword>
<dbReference type="InterPro" id="IPR020630">
    <property type="entry name" value="THF_DH/CycHdrlase_cat_dom"/>
</dbReference>
<evidence type="ECO:0000313" key="12">
    <source>
        <dbReference type="Proteomes" id="UP000182693"/>
    </source>
</evidence>
<keyword evidence="7" id="KW-0486">Methionine biosynthesis</keyword>
<dbReference type="InterPro" id="IPR046346">
    <property type="entry name" value="Aminoacid_DH-like_N_sf"/>
</dbReference>
<evidence type="ECO:0000256" key="4">
    <source>
        <dbReference type="ARBA" id="ARBA00022801"/>
    </source>
</evidence>
<evidence type="ECO:0000256" key="8">
    <source>
        <dbReference type="ARBA" id="ARBA00023268"/>
    </source>
</evidence>
<feature type="domain" description="Tetrahydrofolate dehydrogenase/cyclohydrolase catalytic" evidence="9">
    <location>
        <begin position="4"/>
        <end position="112"/>
    </location>
</feature>
<keyword evidence="8" id="KW-0511">Multifunctional enzyme</keyword>
<dbReference type="Proteomes" id="UP000182693">
    <property type="component" value="Unassembled WGS sequence"/>
</dbReference>
<dbReference type="InterPro" id="IPR000672">
    <property type="entry name" value="THF_DH/CycHdrlase"/>
</dbReference>
<gene>
    <name evidence="11" type="ORF">AUJ30_01430</name>
</gene>
<evidence type="ECO:0000259" key="9">
    <source>
        <dbReference type="Pfam" id="PF00763"/>
    </source>
</evidence>
<dbReference type="AlphaFoldDB" id="A0A1J4Y1T5"/>
<keyword evidence="4" id="KW-0378">Hydrolase</keyword>
<name>A0A1J4Y1T5_9BACT</name>
<sequence>MQKISGHEIAQKIIDHLKSGPKPKKILAVVLVGENPASITFLKQKEKTAKELGVDFRIYKFPETIKNDDLRDEIGRIANQKPVGGTIVQLPLPENINPHSSLNVIPRKKDVDVLGERSAGVFYTGRNPILPPSVGVVEEIVNATGFMLHASRVAVVGLGFLIGKPIATWLMGKCPEIYLLDEGSDLKILKQADLVISGVGKAGLIKPEILKDGAGIIDFGYSINEDDKRKGDFDSNSLVASGQSLSFYTPTPDGTGPVLVAKIFENFYKLNPSN</sequence>
<dbReference type="SUPFAM" id="SSF51735">
    <property type="entry name" value="NAD(P)-binding Rossmann-fold domains"/>
    <property type="match status" value="1"/>
</dbReference>
<dbReference type="Gene3D" id="3.40.50.720">
    <property type="entry name" value="NAD(P)-binding Rossmann-like Domain"/>
    <property type="match status" value="1"/>
</dbReference>
<dbReference type="GO" id="GO:0004488">
    <property type="term" value="F:methylenetetrahydrofolate dehydrogenase (NADP+) activity"/>
    <property type="evidence" value="ECO:0007669"/>
    <property type="project" value="InterPro"/>
</dbReference>
<dbReference type="InterPro" id="IPR036291">
    <property type="entry name" value="NAD(P)-bd_dom_sf"/>
</dbReference>
<reference evidence="11 12" key="1">
    <citation type="journal article" date="2016" name="Environ. Microbiol.">
        <title>Genomic resolution of a cold subsurface aquifer community provides metabolic insights for novel microbes adapted to high CO concentrations.</title>
        <authorList>
            <person name="Probst A.J."/>
            <person name="Castelle C.J."/>
            <person name="Singh A."/>
            <person name="Brown C.T."/>
            <person name="Anantharaman K."/>
            <person name="Sharon I."/>
            <person name="Hug L.A."/>
            <person name="Burstein D."/>
            <person name="Emerson J.B."/>
            <person name="Thomas B.C."/>
            <person name="Banfield J.F."/>
        </authorList>
    </citation>
    <scope>NUCLEOTIDE SEQUENCE [LARGE SCALE GENOMIC DNA]</scope>
    <source>
        <strain evidence="11">CG1_02_39_135</strain>
    </source>
</reference>
<dbReference type="EMBL" id="MNWX01000026">
    <property type="protein sequence ID" value="OIO65166.1"/>
    <property type="molecule type" value="Genomic_DNA"/>
</dbReference>
<dbReference type="PRINTS" id="PR00085">
    <property type="entry name" value="THFDHDRGNASE"/>
</dbReference>
<evidence type="ECO:0000256" key="7">
    <source>
        <dbReference type="ARBA" id="ARBA00023167"/>
    </source>
</evidence>
<evidence type="ECO:0000256" key="3">
    <source>
        <dbReference type="ARBA" id="ARBA00022755"/>
    </source>
</evidence>
<dbReference type="Pfam" id="PF00763">
    <property type="entry name" value="THF_DHG_CYH"/>
    <property type="match status" value="1"/>
</dbReference>
<accession>A0A1J4Y1T5</accession>
<evidence type="ECO:0000256" key="5">
    <source>
        <dbReference type="ARBA" id="ARBA00022857"/>
    </source>
</evidence>
<dbReference type="STRING" id="1805425.AUJ30_01430"/>
<dbReference type="InterPro" id="IPR020631">
    <property type="entry name" value="THF_DH/CycHdrlase_NAD-bd_dom"/>
</dbReference>
<dbReference type="PANTHER" id="PTHR48099:SF5">
    <property type="entry name" value="C-1-TETRAHYDROFOLATE SYNTHASE, CYTOPLASMIC"/>
    <property type="match status" value="1"/>
</dbReference>
<evidence type="ECO:0000256" key="1">
    <source>
        <dbReference type="ARBA" id="ARBA00004777"/>
    </source>
</evidence>
<evidence type="ECO:0000313" key="11">
    <source>
        <dbReference type="EMBL" id="OIO65166.1"/>
    </source>
</evidence>
<dbReference type="Pfam" id="PF02882">
    <property type="entry name" value="THF_DHG_CYH_C"/>
    <property type="match status" value="1"/>
</dbReference>
<keyword evidence="2" id="KW-0554">One-carbon metabolism</keyword>